<organism evidence="1">
    <name type="scientific">Listeria phage LP-083-1</name>
    <dbReference type="NCBI Taxonomy" id="1458854"/>
    <lineage>
        <taxon>Viruses</taxon>
        <taxon>Duplodnaviria</taxon>
        <taxon>Heunggongvirae</taxon>
        <taxon>Uroviricota</taxon>
        <taxon>Caudoviricetes</taxon>
    </lineage>
</organism>
<name>A0A059T7Y5_9CAUD</name>
<sequence>MTKPKHEQWTPTIYDNLTDKNRALAYALLNFPNVPPYEMYMRYYPNCKTRNAADVALSRLRKNPDFQEYMRIAQASMHQITNAMGLDRNIAIDIMTDPKGNHAVSARAYLVQEALNLVDRNTKTVEMVKHTVDGQSYTAHEERDLTPTERLKAIKTAFDLMTPASIDLNVSHEQVTIVRKDVSVIDMGELPDDNSGMVDGDNEWNI</sequence>
<evidence type="ECO:0008006" key="2">
    <source>
        <dbReference type="Google" id="ProtNLM"/>
    </source>
</evidence>
<accession>A0A059T7Y5</accession>
<gene>
    <name evidence="1" type="ORF">LP083-1_001</name>
</gene>
<dbReference type="EMBL" id="KJ094027">
    <property type="protein sequence ID" value="AHL18966.1"/>
    <property type="molecule type" value="Genomic_DNA"/>
</dbReference>
<reference evidence="1" key="1">
    <citation type="journal article" date="2014" name="Appl. Environ. Microbiol.">
        <title>Comparative genomic and morphological analysis of Listeria phages isolated from farm environments.</title>
        <authorList>
            <person name="Denes T."/>
            <person name="Vongkamjan K."/>
            <person name="Ackermann H.W."/>
            <person name="Moreno Switt A.I."/>
            <person name="Wiedmann M."/>
            <person name="den Bakker H.C."/>
        </authorList>
    </citation>
    <scope>NUCLEOTIDE SEQUENCE</scope>
</reference>
<evidence type="ECO:0000313" key="1">
    <source>
        <dbReference type="EMBL" id="AHL18966.1"/>
    </source>
</evidence>
<protein>
    <recommendedName>
        <fullName evidence="2">Terminase small subunit</fullName>
    </recommendedName>
</protein>
<proteinExistence type="predicted"/>